<keyword evidence="2" id="KW-0645">Protease</keyword>
<dbReference type="Pfam" id="PF00877">
    <property type="entry name" value="NLPC_P60"/>
    <property type="match status" value="1"/>
</dbReference>
<dbReference type="PANTHER" id="PTHR47359">
    <property type="entry name" value="PEPTIDOGLYCAN DL-ENDOPEPTIDASE CWLO"/>
    <property type="match status" value="1"/>
</dbReference>
<dbReference type="GO" id="GO:0008234">
    <property type="term" value="F:cysteine-type peptidase activity"/>
    <property type="evidence" value="ECO:0007669"/>
    <property type="project" value="UniProtKB-KW"/>
</dbReference>
<feature type="domain" description="NlpC/P60" evidence="5">
    <location>
        <begin position="139"/>
        <end position="248"/>
    </location>
</feature>
<sequence length="248" mass="24833">MTHVKPAPRHRKARRPLRPILDMTDTMTAIGAVKPAAIASVTGLALTAVVGGSATAAGGQADSTQPTLAPTTTTAPKSVATTVVVPDIAWTAEEVTVSAEAPAAVAESQPAAEETVTRSEVREEITPAFDPSAQAAAYNAAGGSIAAAALALTGIPYVWGGTTMAGLDCSGLTQLAYAAAGISLPHTSDAQAAGGTPVSAAEAQPGDLVAYPGHVAIYVGNGQMVEAQMPGRLSTVTAVRPGGYFVRY</sequence>
<dbReference type="InterPro" id="IPR000064">
    <property type="entry name" value="NLP_P60_dom"/>
</dbReference>
<reference evidence="6" key="1">
    <citation type="submission" date="2020-08" db="EMBL/GenBank/DDBJ databases">
        <title>Sequencing the genomes of 1000 actinobacteria strains.</title>
        <authorList>
            <person name="Klenk H.-P."/>
        </authorList>
    </citation>
    <scope>NUCLEOTIDE SEQUENCE</scope>
    <source>
        <strain evidence="6">DSM 10695</strain>
    </source>
</reference>
<evidence type="ECO:0000313" key="7">
    <source>
        <dbReference type="Proteomes" id="UP000617426"/>
    </source>
</evidence>
<proteinExistence type="inferred from homology"/>
<evidence type="ECO:0000256" key="4">
    <source>
        <dbReference type="ARBA" id="ARBA00022807"/>
    </source>
</evidence>
<name>A0A923E6D1_9ACTO</name>
<protein>
    <submittedName>
        <fullName evidence="6">Cell wall-associated NlpC family hydrolase</fullName>
    </submittedName>
</protein>
<evidence type="ECO:0000256" key="1">
    <source>
        <dbReference type="ARBA" id="ARBA00007074"/>
    </source>
</evidence>
<evidence type="ECO:0000259" key="5">
    <source>
        <dbReference type="PROSITE" id="PS51935"/>
    </source>
</evidence>
<evidence type="ECO:0000313" key="6">
    <source>
        <dbReference type="EMBL" id="MBB6335475.1"/>
    </source>
</evidence>
<dbReference type="PROSITE" id="PS51935">
    <property type="entry name" value="NLPC_P60"/>
    <property type="match status" value="1"/>
</dbReference>
<comment type="caution">
    <text evidence="6">The sequence shown here is derived from an EMBL/GenBank/DDBJ whole genome shotgun (WGS) entry which is preliminary data.</text>
</comment>
<dbReference type="InterPro" id="IPR051794">
    <property type="entry name" value="PG_Endopeptidase_C40"/>
</dbReference>
<keyword evidence="4" id="KW-0788">Thiol protease</keyword>
<keyword evidence="7" id="KW-1185">Reference proteome</keyword>
<evidence type="ECO:0000256" key="3">
    <source>
        <dbReference type="ARBA" id="ARBA00022801"/>
    </source>
</evidence>
<keyword evidence="3 6" id="KW-0378">Hydrolase</keyword>
<organism evidence="6 7">
    <name type="scientific">Schaalia hyovaginalis</name>
    <dbReference type="NCBI Taxonomy" id="29316"/>
    <lineage>
        <taxon>Bacteria</taxon>
        <taxon>Bacillati</taxon>
        <taxon>Actinomycetota</taxon>
        <taxon>Actinomycetes</taxon>
        <taxon>Actinomycetales</taxon>
        <taxon>Actinomycetaceae</taxon>
        <taxon>Schaalia</taxon>
    </lineage>
</organism>
<dbReference type="RefSeq" id="WP_320658317.1">
    <property type="nucleotide sequence ID" value="NZ_JACHMK010000001.1"/>
</dbReference>
<dbReference type="Proteomes" id="UP000617426">
    <property type="component" value="Unassembled WGS sequence"/>
</dbReference>
<dbReference type="InterPro" id="IPR038765">
    <property type="entry name" value="Papain-like_cys_pep_sf"/>
</dbReference>
<dbReference type="GO" id="GO:0006508">
    <property type="term" value="P:proteolysis"/>
    <property type="evidence" value="ECO:0007669"/>
    <property type="project" value="UniProtKB-KW"/>
</dbReference>
<dbReference type="PANTHER" id="PTHR47359:SF3">
    <property type="entry name" value="NLP_P60 DOMAIN-CONTAINING PROTEIN-RELATED"/>
    <property type="match status" value="1"/>
</dbReference>
<gene>
    <name evidence="6" type="ORF">HD592_002040</name>
</gene>
<accession>A0A923E6D1</accession>
<dbReference type="EMBL" id="JACHMK010000001">
    <property type="protein sequence ID" value="MBB6335475.1"/>
    <property type="molecule type" value="Genomic_DNA"/>
</dbReference>
<comment type="similarity">
    <text evidence="1">Belongs to the peptidase C40 family.</text>
</comment>
<evidence type="ECO:0000256" key="2">
    <source>
        <dbReference type="ARBA" id="ARBA00022670"/>
    </source>
</evidence>
<dbReference type="AlphaFoldDB" id="A0A923E6D1"/>
<dbReference type="Gene3D" id="3.90.1720.10">
    <property type="entry name" value="endopeptidase domain like (from Nostoc punctiforme)"/>
    <property type="match status" value="1"/>
</dbReference>
<dbReference type="SUPFAM" id="SSF54001">
    <property type="entry name" value="Cysteine proteinases"/>
    <property type="match status" value="1"/>
</dbReference>